<evidence type="ECO:0000256" key="7">
    <source>
        <dbReference type="ARBA" id="ARBA00022679"/>
    </source>
</evidence>
<dbReference type="InterPro" id="IPR005856">
    <property type="entry name" value="Cys_synth"/>
</dbReference>
<evidence type="ECO:0000256" key="5">
    <source>
        <dbReference type="ARBA" id="ARBA00019371"/>
    </source>
</evidence>
<evidence type="ECO:0000313" key="16">
    <source>
        <dbReference type="Proteomes" id="UP000247838"/>
    </source>
</evidence>
<protein>
    <recommendedName>
        <fullName evidence="5 13">Cysteine synthase</fullName>
        <ecNumber evidence="4 13">2.5.1.47</ecNumber>
    </recommendedName>
</protein>
<dbReference type="UniPathway" id="UPA00136">
    <property type="reaction ID" value="UER00200"/>
</dbReference>
<keyword evidence="7 13" id="KW-0808">Transferase</keyword>
<dbReference type="EMBL" id="QGLM01000013">
    <property type="protein sequence ID" value="PXY95329.1"/>
    <property type="molecule type" value="Genomic_DNA"/>
</dbReference>
<evidence type="ECO:0000256" key="9">
    <source>
        <dbReference type="ARBA" id="ARBA00023192"/>
    </source>
</evidence>
<dbReference type="NCBIfam" id="NF007989">
    <property type="entry name" value="PRK10717.1"/>
    <property type="match status" value="1"/>
</dbReference>
<dbReference type="PANTHER" id="PTHR10314">
    <property type="entry name" value="CYSTATHIONINE BETA-SYNTHASE"/>
    <property type="match status" value="1"/>
</dbReference>
<dbReference type="EC" id="2.5.1.47" evidence="4 13"/>
<dbReference type="InterPro" id="IPR036052">
    <property type="entry name" value="TrpB-like_PALP_sf"/>
</dbReference>
<dbReference type="NCBIfam" id="TIGR01139">
    <property type="entry name" value="cysK"/>
    <property type="match status" value="1"/>
</dbReference>
<comment type="similarity">
    <text evidence="3 13">Belongs to the cysteine synthase/cystathionine beta-synthase family.</text>
</comment>
<evidence type="ECO:0000256" key="3">
    <source>
        <dbReference type="ARBA" id="ARBA00007103"/>
    </source>
</evidence>
<dbReference type="Gene3D" id="3.40.50.1100">
    <property type="match status" value="2"/>
</dbReference>
<comment type="catalytic activity">
    <reaction evidence="10 13">
        <text>O-acetyl-L-serine + hydrogen sulfide = L-cysteine + acetate</text>
        <dbReference type="Rhea" id="RHEA:14829"/>
        <dbReference type="ChEBI" id="CHEBI:29919"/>
        <dbReference type="ChEBI" id="CHEBI:30089"/>
        <dbReference type="ChEBI" id="CHEBI:35235"/>
        <dbReference type="ChEBI" id="CHEBI:58340"/>
        <dbReference type="EC" id="2.5.1.47"/>
    </reaction>
</comment>
<dbReference type="InterPro" id="IPR001926">
    <property type="entry name" value="TrpB-like_PALP"/>
</dbReference>
<evidence type="ECO:0000256" key="13">
    <source>
        <dbReference type="RuleBase" id="RU003985"/>
    </source>
</evidence>
<dbReference type="InterPro" id="IPR001216">
    <property type="entry name" value="P-phosphate_BS"/>
</dbReference>
<reference evidence="15 16" key="1">
    <citation type="submission" date="2018-05" db="EMBL/GenBank/DDBJ databases">
        <title>Reference genomes for bee gut microbiota database.</title>
        <authorList>
            <person name="Ellegaard K.M."/>
        </authorList>
    </citation>
    <scope>NUCLEOTIDE SEQUENCE [LARGE SCALE GENOMIC DNA]</scope>
    <source>
        <strain evidence="15 16">ESL0167</strain>
    </source>
</reference>
<evidence type="ECO:0000256" key="10">
    <source>
        <dbReference type="ARBA" id="ARBA00047931"/>
    </source>
</evidence>
<dbReference type="Proteomes" id="UP000247838">
    <property type="component" value="Unassembled WGS sequence"/>
</dbReference>
<dbReference type="GO" id="GO:0006535">
    <property type="term" value="P:cysteine biosynthetic process from serine"/>
    <property type="evidence" value="ECO:0007669"/>
    <property type="project" value="UniProtKB-UniRule"/>
</dbReference>
<feature type="domain" description="Tryptophan synthase beta chain-like PALP" evidence="14">
    <location>
        <begin position="9"/>
        <end position="299"/>
    </location>
</feature>
<evidence type="ECO:0000256" key="11">
    <source>
        <dbReference type="PIRSR" id="PIRSR605856-50"/>
    </source>
</evidence>
<dbReference type="PROSITE" id="PS00901">
    <property type="entry name" value="CYS_SYNTHASE"/>
    <property type="match status" value="1"/>
</dbReference>
<evidence type="ECO:0000313" key="15">
    <source>
        <dbReference type="EMBL" id="PXY95329.1"/>
    </source>
</evidence>
<evidence type="ECO:0000256" key="2">
    <source>
        <dbReference type="ARBA" id="ARBA00004962"/>
    </source>
</evidence>
<gene>
    <name evidence="15" type="primary">cysK</name>
    <name evidence="15" type="ORF">DKK76_06005</name>
</gene>
<feature type="binding site" evidence="11">
    <location>
        <begin position="177"/>
        <end position="181"/>
    </location>
    <ligand>
        <name>pyridoxal 5'-phosphate</name>
        <dbReference type="ChEBI" id="CHEBI:597326"/>
    </ligand>
</feature>
<dbReference type="GO" id="GO:0004124">
    <property type="term" value="F:cysteine synthase activity"/>
    <property type="evidence" value="ECO:0007669"/>
    <property type="project" value="UniProtKB-UniRule"/>
</dbReference>
<evidence type="ECO:0000256" key="12">
    <source>
        <dbReference type="PIRSR" id="PIRSR605856-51"/>
    </source>
</evidence>
<dbReference type="AlphaFoldDB" id="A0A318MTQ0"/>
<keyword evidence="9 13" id="KW-0198">Cysteine biosynthesis</keyword>
<dbReference type="Pfam" id="PF00291">
    <property type="entry name" value="PALP"/>
    <property type="match status" value="1"/>
</dbReference>
<proteinExistence type="inferred from homology"/>
<keyword evidence="8 11" id="KW-0663">Pyridoxal phosphate</keyword>
<accession>A0A318MTQ0</accession>
<organism evidence="15 16">
    <name type="scientific">Frischella perrara</name>
    <dbReference type="NCBI Taxonomy" id="1267021"/>
    <lineage>
        <taxon>Bacteria</taxon>
        <taxon>Pseudomonadati</taxon>
        <taxon>Pseudomonadota</taxon>
        <taxon>Gammaproteobacteria</taxon>
        <taxon>Orbales</taxon>
        <taxon>Orbaceae</taxon>
        <taxon>Frischella</taxon>
    </lineage>
</organism>
<comment type="pathway">
    <text evidence="2">Amino-acid biosynthesis; L-cysteine biosynthesis; L-cysteine from L-serine: step 2/2.</text>
</comment>
<evidence type="ECO:0000256" key="1">
    <source>
        <dbReference type="ARBA" id="ARBA00001933"/>
    </source>
</evidence>
<keyword evidence="6 13" id="KW-0028">Amino-acid biosynthesis</keyword>
<dbReference type="RefSeq" id="WP_110443548.1">
    <property type="nucleotide sequence ID" value="NZ_QGLM01000013.1"/>
</dbReference>
<evidence type="ECO:0000256" key="4">
    <source>
        <dbReference type="ARBA" id="ARBA00012681"/>
    </source>
</evidence>
<feature type="binding site" evidence="11">
    <location>
        <position position="72"/>
    </location>
    <ligand>
        <name>pyridoxal 5'-phosphate</name>
        <dbReference type="ChEBI" id="CHEBI:597326"/>
    </ligand>
</feature>
<dbReference type="FunFam" id="3.40.50.1100:FF:000002">
    <property type="entry name" value="Cysteine synthase"/>
    <property type="match status" value="1"/>
</dbReference>
<feature type="binding site" evidence="11">
    <location>
        <position position="272"/>
    </location>
    <ligand>
        <name>pyridoxal 5'-phosphate</name>
        <dbReference type="ChEBI" id="CHEBI:597326"/>
    </ligand>
</feature>
<name>A0A318MTQ0_FRIPE</name>
<evidence type="ECO:0000256" key="8">
    <source>
        <dbReference type="ARBA" id="ARBA00022898"/>
    </source>
</evidence>
<dbReference type="InterPro" id="IPR005859">
    <property type="entry name" value="CysK"/>
</dbReference>
<dbReference type="NCBIfam" id="TIGR01136">
    <property type="entry name" value="cysKM"/>
    <property type="match status" value="1"/>
</dbReference>
<dbReference type="CDD" id="cd01561">
    <property type="entry name" value="CBS_like"/>
    <property type="match status" value="1"/>
</dbReference>
<comment type="cofactor">
    <cofactor evidence="1 11 13">
        <name>pyridoxal 5'-phosphate</name>
        <dbReference type="ChEBI" id="CHEBI:597326"/>
    </cofactor>
</comment>
<evidence type="ECO:0000256" key="6">
    <source>
        <dbReference type="ARBA" id="ARBA00022605"/>
    </source>
</evidence>
<evidence type="ECO:0000259" key="14">
    <source>
        <dbReference type="Pfam" id="PF00291"/>
    </source>
</evidence>
<sequence length="321" mass="34506">MSKIFDDNSQTIGHTPLVRLKHFGNGNILAKIESRNPSFSIKCRIASNMIWDAEKRGLLTTDVELVEPTSGNTGIALAAVAAARGYKLTLTMPESMSIERRKLLKGLGANLILTEASKGMKGAIEKAEQIVACDPKHHLMLQQFSNPSNPEIHEKTTGPEIWQDTDGKIDIFVAGIGTGGTFTGITRYIKKTHGKDITAVAVEPLSSPVISQALAGQPLQPGPHKIQGIGAGFIPDNLDLSLIDLVEKVSNEEAIETARKIMDKEGILAGISSGAAVFVADKLAKLPENKDKTIVVILPSSGERYLSTDLFSGLFTEKELL</sequence>
<comment type="caution">
    <text evidence="15">The sequence shown here is derived from an EMBL/GenBank/DDBJ whole genome shotgun (WGS) entry which is preliminary data.</text>
</comment>
<dbReference type="SUPFAM" id="SSF53686">
    <property type="entry name" value="Tryptophan synthase beta subunit-like PLP-dependent enzymes"/>
    <property type="match status" value="1"/>
</dbReference>
<dbReference type="FunFam" id="3.40.50.1100:FF:000118">
    <property type="entry name" value="Related to CYS4-cystathionine beta-synthase"/>
    <property type="match status" value="1"/>
</dbReference>
<feature type="modified residue" description="N6-(pyridoxal phosphate)lysine" evidence="12">
    <location>
        <position position="42"/>
    </location>
</feature>
<dbReference type="InterPro" id="IPR050214">
    <property type="entry name" value="Cys_Synth/Cystath_Beta-Synth"/>
</dbReference>